<keyword evidence="5" id="KW-0808">Transferase</keyword>
<dbReference type="SUPFAM" id="SSF47384">
    <property type="entry name" value="Homodimeric domain of signal transducing histidine kinase"/>
    <property type="match status" value="1"/>
</dbReference>
<dbReference type="InterPro" id="IPR003660">
    <property type="entry name" value="HAMP_dom"/>
</dbReference>
<feature type="transmembrane region" description="Helical" evidence="12">
    <location>
        <begin position="20"/>
        <end position="42"/>
    </location>
</feature>
<feature type="transmembrane region" description="Helical" evidence="12">
    <location>
        <begin position="191"/>
        <end position="214"/>
    </location>
</feature>
<dbReference type="SMART" id="SM00387">
    <property type="entry name" value="HATPase_c"/>
    <property type="match status" value="1"/>
</dbReference>
<dbReference type="PROSITE" id="PS50885">
    <property type="entry name" value="HAMP"/>
    <property type="match status" value="1"/>
</dbReference>
<feature type="domain" description="Histidine kinase" evidence="13">
    <location>
        <begin position="271"/>
        <end position="477"/>
    </location>
</feature>
<dbReference type="EC" id="2.7.13.3" evidence="3"/>
<evidence type="ECO:0000259" key="14">
    <source>
        <dbReference type="PROSITE" id="PS50885"/>
    </source>
</evidence>
<dbReference type="Gene3D" id="3.30.565.10">
    <property type="entry name" value="Histidine kinase-like ATPase, C-terminal domain"/>
    <property type="match status" value="1"/>
</dbReference>
<dbReference type="InterPro" id="IPR036097">
    <property type="entry name" value="HisK_dim/P_sf"/>
</dbReference>
<evidence type="ECO:0000259" key="13">
    <source>
        <dbReference type="PROSITE" id="PS50109"/>
    </source>
</evidence>
<dbReference type="InterPro" id="IPR004358">
    <property type="entry name" value="Sig_transdc_His_kin-like_C"/>
</dbReference>
<feature type="region of interest" description="Disordered" evidence="11">
    <location>
        <begin position="475"/>
        <end position="497"/>
    </location>
</feature>
<evidence type="ECO:0000256" key="6">
    <source>
        <dbReference type="ARBA" id="ARBA00022692"/>
    </source>
</evidence>
<evidence type="ECO:0000313" key="15">
    <source>
        <dbReference type="EMBL" id="OYO09689.1"/>
    </source>
</evidence>
<dbReference type="SUPFAM" id="SSF158472">
    <property type="entry name" value="HAMP domain-like"/>
    <property type="match status" value="1"/>
</dbReference>
<proteinExistence type="predicted"/>
<dbReference type="CDD" id="cd06225">
    <property type="entry name" value="HAMP"/>
    <property type="match status" value="1"/>
</dbReference>
<dbReference type="Pfam" id="PF00672">
    <property type="entry name" value="HAMP"/>
    <property type="match status" value="1"/>
</dbReference>
<feature type="domain" description="HAMP" evidence="14">
    <location>
        <begin position="211"/>
        <end position="263"/>
    </location>
</feature>
<gene>
    <name evidence="15" type="ORF">CGZ94_18740</name>
</gene>
<dbReference type="Proteomes" id="UP000215896">
    <property type="component" value="Unassembled WGS sequence"/>
</dbReference>
<reference evidence="15 16" key="1">
    <citation type="submission" date="2017-07" db="EMBL/GenBank/DDBJ databases">
        <title>Draft whole genome sequences of clinical Proprionibacteriaceae strains.</title>
        <authorList>
            <person name="Bernier A.-M."/>
            <person name="Bernard K."/>
            <person name="Domingo M.-C."/>
        </authorList>
    </citation>
    <scope>NUCLEOTIDE SEQUENCE [LARGE SCALE GENOMIC DNA]</scope>
    <source>
        <strain evidence="15 16">NML 030167</strain>
    </source>
</reference>
<dbReference type="Gene3D" id="1.10.287.130">
    <property type="match status" value="1"/>
</dbReference>
<keyword evidence="9" id="KW-0902">Two-component regulatory system</keyword>
<keyword evidence="10 12" id="KW-0472">Membrane</keyword>
<dbReference type="SMART" id="SM00388">
    <property type="entry name" value="HisKA"/>
    <property type="match status" value="1"/>
</dbReference>
<dbReference type="RefSeq" id="WP_144008774.1">
    <property type="nucleotide sequence ID" value="NZ_NMVO01000017.1"/>
</dbReference>
<evidence type="ECO:0000256" key="7">
    <source>
        <dbReference type="ARBA" id="ARBA00022777"/>
    </source>
</evidence>
<dbReference type="AlphaFoldDB" id="A0A255G183"/>
<dbReference type="PRINTS" id="PR00344">
    <property type="entry name" value="BCTRLSENSOR"/>
</dbReference>
<dbReference type="EMBL" id="NMVO01000017">
    <property type="protein sequence ID" value="OYO09689.1"/>
    <property type="molecule type" value="Genomic_DNA"/>
</dbReference>
<keyword evidence="16" id="KW-1185">Reference proteome</keyword>
<dbReference type="Pfam" id="PF02518">
    <property type="entry name" value="HATPase_c"/>
    <property type="match status" value="1"/>
</dbReference>
<evidence type="ECO:0000256" key="8">
    <source>
        <dbReference type="ARBA" id="ARBA00022989"/>
    </source>
</evidence>
<dbReference type="Gene3D" id="6.10.340.10">
    <property type="match status" value="1"/>
</dbReference>
<protein>
    <recommendedName>
        <fullName evidence="3">histidine kinase</fullName>
        <ecNumber evidence="3">2.7.13.3</ecNumber>
    </recommendedName>
</protein>
<evidence type="ECO:0000256" key="4">
    <source>
        <dbReference type="ARBA" id="ARBA00022553"/>
    </source>
</evidence>
<organism evidence="15 16">
    <name type="scientific">Enemella evansiae</name>
    <dbReference type="NCBI Taxonomy" id="2016499"/>
    <lineage>
        <taxon>Bacteria</taxon>
        <taxon>Bacillati</taxon>
        <taxon>Actinomycetota</taxon>
        <taxon>Actinomycetes</taxon>
        <taxon>Propionibacteriales</taxon>
        <taxon>Propionibacteriaceae</taxon>
        <taxon>Enemella</taxon>
    </lineage>
</organism>
<comment type="subcellular location">
    <subcellularLocation>
        <location evidence="2">Cell membrane</location>
    </subcellularLocation>
</comment>
<dbReference type="OrthoDB" id="9786919at2"/>
<dbReference type="FunFam" id="1.10.287.130:FF:000001">
    <property type="entry name" value="Two-component sensor histidine kinase"/>
    <property type="match status" value="1"/>
</dbReference>
<evidence type="ECO:0000256" key="2">
    <source>
        <dbReference type="ARBA" id="ARBA00004236"/>
    </source>
</evidence>
<keyword evidence="7 15" id="KW-0418">Kinase</keyword>
<dbReference type="SUPFAM" id="SSF55874">
    <property type="entry name" value="ATPase domain of HSP90 chaperone/DNA topoisomerase II/histidine kinase"/>
    <property type="match status" value="1"/>
</dbReference>
<dbReference type="CDD" id="cd00082">
    <property type="entry name" value="HisKA"/>
    <property type="match status" value="1"/>
</dbReference>
<keyword evidence="6 12" id="KW-0812">Transmembrane</keyword>
<keyword evidence="8 12" id="KW-1133">Transmembrane helix</keyword>
<dbReference type="GO" id="GO:0000155">
    <property type="term" value="F:phosphorelay sensor kinase activity"/>
    <property type="evidence" value="ECO:0007669"/>
    <property type="project" value="InterPro"/>
</dbReference>
<accession>A0A255G183</accession>
<comment type="caution">
    <text evidence="15">The sequence shown here is derived from an EMBL/GenBank/DDBJ whole genome shotgun (WGS) entry which is preliminary data.</text>
</comment>
<evidence type="ECO:0000256" key="9">
    <source>
        <dbReference type="ARBA" id="ARBA00023012"/>
    </source>
</evidence>
<dbReference type="InterPro" id="IPR036890">
    <property type="entry name" value="HATPase_C_sf"/>
</dbReference>
<evidence type="ECO:0000313" key="16">
    <source>
        <dbReference type="Proteomes" id="UP000215896"/>
    </source>
</evidence>
<dbReference type="InterPro" id="IPR003594">
    <property type="entry name" value="HATPase_dom"/>
</dbReference>
<dbReference type="SMART" id="SM00304">
    <property type="entry name" value="HAMP"/>
    <property type="match status" value="1"/>
</dbReference>
<evidence type="ECO:0000256" key="5">
    <source>
        <dbReference type="ARBA" id="ARBA00022679"/>
    </source>
</evidence>
<dbReference type="GO" id="GO:0005886">
    <property type="term" value="C:plasma membrane"/>
    <property type="evidence" value="ECO:0007669"/>
    <property type="project" value="UniProtKB-SubCell"/>
</dbReference>
<sequence length="497" mass="54675">MPQPDSAAGTRIGLTVRARVLLAVAVLSLLAMSLAGVVAYALERQRIDRDIDDLLRRRLSDTTALTERARDLRTGEPLTTTAELLQAAVLETPTQDHESRLGLINGMITWSAPAPTGRTYTDPAFLAAVLGQPTDRVSLASWFGTVPTTSPQLRYLVAPVRMTGDSQVGLLVVTIDSRAEYASLNRNFRNYFLVGAGSLLLIWFASWLLIGQLLEPISLLRRTTREITETDLSRRIPVRGNDDLAQLTRTVNAMLDRLSHTFAAQRDLYDDVGHELRTPLTILRGHLEVMDPDDPDDVRAVRARGISEVDRMARLVEDLLTLAKAERPDFIRLQSVDVGTLTDEVLEKARSLGDRQWQLAEVADVRAQLDPQRVSQALLELARNAVKFSEPGSMIAIGSRAEGTEVRFWVRDQGSGIAPELAARVRERFVRGRAQAEGSGLGLAIVSEIAAGHRGTLTIESPHSVGTTISLILPRRPPATTARPFDAELSNENEDER</sequence>
<evidence type="ECO:0000256" key="11">
    <source>
        <dbReference type="SAM" id="MobiDB-lite"/>
    </source>
</evidence>
<evidence type="ECO:0000256" key="10">
    <source>
        <dbReference type="ARBA" id="ARBA00023136"/>
    </source>
</evidence>
<dbReference type="PANTHER" id="PTHR45436:SF5">
    <property type="entry name" value="SENSOR HISTIDINE KINASE TRCS"/>
    <property type="match status" value="1"/>
</dbReference>
<dbReference type="Pfam" id="PF00512">
    <property type="entry name" value="HisKA"/>
    <property type="match status" value="1"/>
</dbReference>
<evidence type="ECO:0000256" key="1">
    <source>
        <dbReference type="ARBA" id="ARBA00000085"/>
    </source>
</evidence>
<dbReference type="PROSITE" id="PS50109">
    <property type="entry name" value="HIS_KIN"/>
    <property type="match status" value="1"/>
</dbReference>
<evidence type="ECO:0000256" key="3">
    <source>
        <dbReference type="ARBA" id="ARBA00012438"/>
    </source>
</evidence>
<comment type="catalytic activity">
    <reaction evidence="1">
        <text>ATP + protein L-histidine = ADP + protein N-phospho-L-histidine.</text>
        <dbReference type="EC" id="2.7.13.3"/>
    </reaction>
</comment>
<dbReference type="InterPro" id="IPR050428">
    <property type="entry name" value="TCS_sensor_his_kinase"/>
</dbReference>
<name>A0A255G183_9ACTN</name>
<evidence type="ECO:0000256" key="12">
    <source>
        <dbReference type="SAM" id="Phobius"/>
    </source>
</evidence>
<dbReference type="InterPro" id="IPR003661">
    <property type="entry name" value="HisK_dim/P_dom"/>
</dbReference>
<dbReference type="InterPro" id="IPR005467">
    <property type="entry name" value="His_kinase_dom"/>
</dbReference>
<dbReference type="PANTHER" id="PTHR45436">
    <property type="entry name" value="SENSOR HISTIDINE KINASE YKOH"/>
    <property type="match status" value="1"/>
</dbReference>
<keyword evidence="4" id="KW-0597">Phosphoprotein</keyword>